<dbReference type="InterPro" id="IPR006428">
    <property type="entry name" value="Portal_SPP1-type"/>
</dbReference>
<dbReference type="Proteomes" id="UP000664857">
    <property type="component" value="Unassembled WGS sequence"/>
</dbReference>
<gene>
    <name evidence="1" type="ORF">DOK76_12765</name>
</gene>
<sequence length="567" mass="64373">MAKELETFSGKIITEQGVPDELRSKENSPGTNGVNVGKSLDYISIAQGLKRKVFYIDRNLQIDSEEGAAYIDELVSRHRQMIAYYDRLEDMYLGSTQILKMKAKDDGKSDERISTNFAKYIVDTETGFFNGNDAQFQHDDKNINEAVSLWLRLNDAGSTFNHLAKLCSMYGHSYVFLFDDPLAQVIYKQQIDEIEVNNSHSIFSKFKDAITGESKKKAIAANLPLNKLKMTTVEPQEAFLIYANDTTKEPLYAFVYTNFNDDTGEITGKLYKSSEEIGYLFSKKKDSDESNSVKIIRSDLESEELFINKFDGLPLIEVKQNEERVGKVELVYTAQNVYNKVISDSANDVSYLADNILHIDGVKLEPEQKEDMKDNKLLNTYKQTSNGIEDTKVTAQMVSKNSASEAGEKLLDRLKEDMFTVAAVINFKDIKVGQNVSGETLKVMMKDMQANALTKQRQFEKAFDGIFSILFSTWEMPLQWLNLKYMFNFDMPINKKEMAEFMKLLQGNLSTKTILENVAPLFSGSVDDELERMEQEGLLIGGDRTSSVEELLDSHRHKSDVIENGQE</sequence>
<dbReference type="RefSeq" id="WP_206968365.1">
    <property type="nucleotide sequence ID" value="NZ_JAFLVX010000042.1"/>
</dbReference>
<comment type="caution">
    <text evidence="1">The sequence shown here is derived from an EMBL/GenBank/DDBJ whole genome shotgun (WGS) entry which is preliminary data.</text>
</comment>
<dbReference type="NCBIfam" id="TIGR01538">
    <property type="entry name" value="portal_SPP1"/>
    <property type="match status" value="1"/>
</dbReference>
<keyword evidence="2" id="KW-1185">Reference proteome</keyword>
<accession>A0ABS3HW09</accession>
<dbReference type="Pfam" id="PF05133">
    <property type="entry name" value="SPP1_portal"/>
    <property type="match status" value="1"/>
</dbReference>
<organism evidence="1 2">
    <name type="scientific">Candidatus Vagococcus giribetii</name>
    <dbReference type="NCBI Taxonomy" id="2230876"/>
    <lineage>
        <taxon>Bacteria</taxon>
        <taxon>Bacillati</taxon>
        <taxon>Bacillota</taxon>
        <taxon>Bacilli</taxon>
        <taxon>Lactobacillales</taxon>
        <taxon>Enterococcaceae</taxon>
        <taxon>Vagococcus</taxon>
    </lineage>
</organism>
<protein>
    <submittedName>
        <fullName evidence="1">Phage portal protein</fullName>
    </submittedName>
</protein>
<proteinExistence type="predicted"/>
<dbReference type="EMBL" id="JAFLVX010000042">
    <property type="protein sequence ID" value="MBO0477938.1"/>
    <property type="molecule type" value="Genomic_DNA"/>
</dbReference>
<evidence type="ECO:0000313" key="1">
    <source>
        <dbReference type="EMBL" id="MBO0477938.1"/>
    </source>
</evidence>
<evidence type="ECO:0000313" key="2">
    <source>
        <dbReference type="Proteomes" id="UP000664857"/>
    </source>
</evidence>
<dbReference type="InterPro" id="IPR021145">
    <property type="entry name" value="Portal_protein_SPP1_Gp6-like"/>
</dbReference>
<name>A0ABS3HW09_9ENTE</name>
<reference evidence="1 2" key="1">
    <citation type="submission" date="2021-03" db="EMBL/GenBank/DDBJ databases">
        <title>Enterococcal diversity collection.</title>
        <authorList>
            <person name="Gilmore M.S."/>
            <person name="Schwartzman J."/>
            <person name="Van Tyne D."/>
            <person name="Martin M."/>
            <person name="Earl A.M."/>
            <person name="Manson A.L."/>
            <person name="Straub T."/>
            <person name="Salamzade R."/>
            <person name="Saavedra J."/>
            <person name="Lebreton F."/>
            <person name="Prichula J."/>
            <person name="Schaufler K."/>
            <person name="Gaca A."/>
            <person name="Sgardioli B."/>
            <person name="Wagenaar J."/>
            <person name="Strong T."/>
        </authorList>
    </citation>
    <scope>NUCLEOTIDE SEQUENCE [LARGE SCALE GENOMIC DNA]</scope>
    <source>
        <strain evidence="1 2">DIV0080</strain>
    </source>
</reference>